<sequence length="973" mass="105216">MPMAKSTAALKPKGIIASMNVTSRVSVGPCVETLGSIACVILLQEHRITDPTKLAVAQREMQDLGAVGGVAILAKAPIFVTAPPLLDSPVLHEGRMPGDDSVYLVDSVGSSVVNWGILLTLLRYPAQLNAAGYDWEANGVWVVPMQTAHRSYLDNASTIGYFIVSGNLGPRIFEPTLQELGAAAPHLPVELRLFGEAMKILVRVLANPRPMPAAPPNGRARGGEDWTKTSAKVLQAKEARADKKRGGPAHDSVRGRCVEAPQGIRYPDESDDHVQQLLVQAWDAVLDTVEQGLLDRCDKAGEQRRKYVGRSGDLATALRPAKLATARASGAAGPARWGLPCRGEVGVPLVGAGAFVAKSLRPLQASDAACELSSLQCSKLACFLLETMGYLDNVARHHEIIALLPQWAQDFFLAGMRVLLCHELEQLQRPRDTDQWEPLPTLTVGMLQAAVPFPTSTASGPARIGARALARLSMVGVHVCAALFTGCEEVGALPSGRTWREMARLPKPTGGCRLITLMHAMFWWWTRARTSVSKAWLSAHPGGDIWGMGGGRSSPDSAFDRNIETEIFAALGEYTLAVLMGAWEFLGTIVRAALLAEAREMGMPLRLVWMLLELYRQPRRLCAFGPASYDVVAWQGVLAGCAHACAMVSLLLHRLWAAVTRFRKGARAVGIIIQSEKSGYVTPPSAVAQRCRWRGGARGLKGRHWARKLGHDLCGRRKVRRQAAERMKALAARGGRLLHSKMAVGRRVGCLWKAVLLPSAAHGGGVSGFTGATFGKLRGDAGMLVGARQGLSSVTVVLATQRAVACDLICDLVCRFASWVWEQRTPLARGPIASTILTPWRVGWFMRSSTALVTDEENHVNLLTESPKDARMHVAMGVERWQGRQIFQHYLQCDQQAKVWVRAMRRCIGGPKAAVAEGPGAVSLRARWAGVPWTRQAQFEAKLTTSSACAACGAESDTPGHRIFGCEALLEPA</sequence>
<accession>A0ABN9VID8</accession>
<gene>
    <name evidence="1" type="ORF">PCOR1329_LOCUS57526</name>
</gene>
<organism evidence="1 2">
    <name type="scientific">Prorocentrum cordatum</name>
    <dbReference type="NCBI Taxonomy" id="2364126"/>
    <lineage>
        <taxon>Eukaryota</taxon>
        <taxon>Sar</taxon>
        <taxon>Alveolata</taxon>
        <taxon>Dinophyceae</taxon>
        <taxon>Prorocentrales</taxon>
        <taxon>Prorocentraceae</taxon>
        <taxon>Prorocentrum</taxon>
    </lineage>
</organism>
<proteinExistence type="predicted"/>
<dbReference type="Proteomes" id="UP001189429">
    <property type="component" value="Unassembled WGS sequence"/>
</dbReference>
<protein>
    <submittedName>
        <fullName evidence="1">Uncharacterized protein</fullName>
    </submittedName>
</protein>
<name>A0ABN9VID8_9DINO</name>
<evidence type="ECO:0000313" key="1">
    <source>
        <dbReference type="EMBL" id="CAK0871854.1"/>
    </source>
</evidence>
<keyword evidence="2" id="KW-1185">Reference proteome</keyword>
<evidence type="ECO:0000313" key="2">
    <source>
        <dbReference type="Proteomes" id="UP001189429"/>
    </source>
</evidence>
<dbReference type="EMBL" id="CAUYUJ010017110">
    <property type="protein sequence ID" value="CAK0871854.1"/>
    <property type="molecule type" value="Genomic_DNA"/>
</dbReference>
<comment type="caution">
    <text evidence="1">The sequence shown here is derived from an EMBL/GenBank/DDBJ whole genome shotgun (WGS) entry which is preliminary data.</text>
</comment>
<feature type="non-terminal residue" evidence="1">
    <location>
        <position position="973"/>
    </location>
</feature>
<reference evidence="1" key="1">
    <citation type="submission" date="2023-10" db="EMBL/GenBank/DDBJ databases">
        <authorList>
            <person name="Chen Y."/>
            <person name="Shah S."/>
            <person name="Dougan E. K."/>
            <person name="Thang M."/>
            <person name="Chan C."/>
        </authorList>
    </citation>
    <scope>NUCLEOTIDE SEQUENCE [LARGE SCALE GENOMIC DNA]</scope>
</reference>